<protein>
    <submittedName>
        <fullName evidence="2">Uncharacterized protein</fullName>
    </submittedName>
</protein>
<feature type="region of interest" description="Disordered" evidence="1">
    <location>
        <begin position="104"/>
        <end position="132"/>
    </location>
</feature>
<sequence length="132" mass="14080">MTVWKGQREAGVGRGADRRPGSCRLHPGPGDGFAWWETARVAFGARFPACPEARWAVSLQPPSVLTLAGPWPGLRPEGRAQGPTLLPLRAPTHQPSLALRLELHESPCEQELPEGRGSPHGGPSAKPGQMAT</sequence>
<evidence type="ECO:0000256" key="1">
    <source>
        <dbReference type="SAM" id="MobiDB-lite"/>
    </source>
</evidence>
<keyword evidence="3" id="KW-1185">Reference proteome</keyword>
<dbReference type="Proteomes" id="UP001159641">
    <property type="component" value="Unassembled WGS sequence"/>
</dbReference>
<dbReference type="EMBL" id="JAIQCJ010000544">
    <property type="protein sequence ID" value="KAJ8795571.1"/>
    <property type="molecule type" value="Genomic_DNA"/>
</dbReference>
<feature type="region of interest" description="Disordered" evidence="1">
    <location>
        <begin position="1"/>
        <end position="29"/>
    </location>
</feature>
<gene>
    <name evidence="2" type="ORF">J1605_002333</name>
</gene>
<evidence type="ECO:0000313" key="2">
    <source>
        <dbReference type="EMBL" id="KAJ8795571.1"/>
    </source>
</evidence>
<proteinExistence type="predicted"/>
<evidence type="ECO:0000313" key="3">
    <source>
        <dbReference type="Proteomes" id="UP001159641"/>
    </source>
</evidence>
<comment type="caution">
    <text evidence="2">The sequence shown here is derived from an EMBL/GenBank/DDBJ whole genome shotgun (WGS) entry which is preliminary data.</text>
</comment>
<name>A0AB34HV71_ESCRO</name>
<dbReference type="AlphaFoldDB" id="A0AB34HV71"/>
<organism evidence="2 3">
    <name type="scientific">Eschrichtius robustus</name>
    <name type="common">California gray whale</name>
    <name type="synonym">Eschrichtius gibbosus</name>
    <dbReference type="NCBI Taxonomy" id="9764"/>
    <lineage>
        <taxon>Eukaryota</taxon>
        <taxon>Metazoa</taxon>
        <taxon>Chordata</taxon>
        <taxon>Craniata</taxon>
        <taxon>Vertebrata</taxon>
        <taxon>Euteleostomi</taxon>
        <taxon>Mammalia</taxon>
        <taxon>Eutheria</taxon>
        <taxon>Laurasiatheria</taxon>
        <taxon>Artiodactyla</taxon>
        <taxon>Whippomorpha</taxon>
        <taxon>Cetacea</taxon>
        <taxon>Mysticeti</taxon>
        <taxon>Eschrichtiidae</taxon>
        <taxon>Eschrichtius</taxon>
    </lineage>
</organism>
<accession>A0AB34HV71</accession>
<reference evidence="2 3" key="1">
    <citation type="submission" date="2022-11" db="EMBL/GenBank/DDBJ databases">
        <title>Whole genome sequence of Eschrichtius robustus ER-17-0199.</title>
        <authorList>
            <person name="Bruniche-Olsen A."/>
            <person name="Black A.N."/>
            <person name="Fields C.J."/>
            <person name="Walden K."/>
            <person name="Dewoody J.A."/>
        </authorList>
    </citation>
    <scope>NUCLEOTIDE SEQUENCE [LARGE SCALE GENOMIC DNA]</scope>
    <source>
        <strain evidence="2">ER-17-0199</strain>
        <tissue evidence="2">Blubber</tissue>
    </source>
</reference>